<feature type="compositionally biased region" description="Low complexity" evidence="1">
    <location>
        <begin position="364"/>
        <end position="382"/>
    </location>
</feature>
<feature type="domain" description="Tox-PL" evidence="2">
    <location>
        <begin position="816"/>
        <end position="941"/>
    </location>
</feature>
<reference evidence="5" key="1">
    <citation type="submission" date="2016-06" db="EMBL/GenBank/DDBJ databases">
        <authorList>
            <person name="Varghese N."/>
            <person name="Submissions Spin"/>
        </authorList>
    </citation>
    <scope>NUCLEOTIDE SEQUENCE [LARGE SCALE GENOMIC DNA]</scope>
    <source>
        <strain evidence="5">DSM 43903</strain>
    </source>
</reference>
<feature type="region of interest" description="Disordered" evidence="1">
    <location>
        <begin position="475"/>
        <end position="498"/>
    </location>
</feature>
<accession>A0A1C6UJL9</accession>
<dbReference type="InterPro" id="IPR057746">
    <property type="entry name" value="CpnT-like_N"/>
</dbReference>
<feature type="compositionally biased region" description="Low complexity" evidence="1">
    <location>
        <begin position="450"/>
        <end position="459"/>
    </location>
</feature>
<feature type="compositionally biased region" description="Low complexity" evidence="1">
    <location>
        <begin position="475"/>
        <end position="491"/>
    </location>
</feature>
<dbReference type="STRING" id="47855.GA0070606_2237"/>
<dbReference type="Pfam" id="PF25547">
    <property type="entry name" value="WXG100_2"/>
    <property type="match status" value="1"/>
</dbReference>
<evidence type="ECO:0000259" key="2">
    <source>
        <dbReference type="Pfam" id="PF15644"/>
    </source>
</evidence>
<dbReference type="OrthoDB" id="4554584at2"/>
<gene>
    <name evidence="4" type="ORF">GA0070606_2237</name>
</gene>
<proteinExistence type="predicted"/>
<protein>
    <submittedName>
        <fullName evidence="4">Papain fold toxin 1, glutamine deamidase</fullName>
    </submittedName>
</protein>
<dbReference type="Proteomes" id="UP000199001">
    <property type="component" value="Unassembled WGS sequence"/>
</dbReference>
<feature type="compositionally biased region" description="Low complexity" evidence="1">
    <location>
        <begin position="515"/>
        <end position="525"/>
    </location>
</feature>
<feature type="compositionally biased region" description="Polar residues" evidence="1">
    <location>
        <begin position="589"/>
        <end position="599"/>
    </location>
</feature>
<feature type="compositionally biased region" description="Basic and acidic residues" evidence="1">
    <location>
        <begin position="773"/>
        <end position="792"/>
    </location>
</feature>
<evidence type="ECO:0000313" key="5">
    <source>
        <dbReference type="Proteomes" id="UP000199001"/>
    </source>
</evidence>
<feature type="region of interest" description="Disordered" evidence="1">
    <location>
        <begin position="738"/>
        <end position="792"/>
    </location>
</feature>
<feature type="compositionally biased region" description="Pro residues" evidence="1">
    <location>
        <begin position="565"/>
        <end position="583"/>
    </location>
</feature>
<feature type="compositionally biased region" description="Basic and acidic residues" evidence="1">
    <location>
        <begin position="745"/>
        <end position="756"/>
    </location>
</feature>
<dbReference type="Pfam" id="PF15644">
    <property type="entry name" value="Gln_amidase"/>
    <property type="match status" value="1"/>
</dbReference>
<sequence length="1318" mass="138908">MSLLPSPIPHPLDYSPWDLPGWVYEALDWVIGVEWPEGNERAVWELADQWYSVATALAGPRADAVAAAGEVRGGYGGVGAVTAAFDTAWRRVAEGDEAPLPVLLAVSTELGRLVEECGCDIEGAKLEVWIELGILVIELLSLAVATVLTAGAASPAAGAAITATRLIVQQIFKRLMAQLARKSLKQGLKEAGERAAKEVTKGGVRGMGRRVALGGLSEAAEESGVNLATQAYQNSTGRRHGLDLTELGTTAVGGLAGGAVAPLAGLGRHATGRGARIGEHVGREMTGEVMAEQAASLATGQGLTSVEDAARAAVSGARGSATAQADAALQARLDGQLSALAGISLPSTAGTGGISVPPDAPTDAASVAVPGAGAGSTAHGSGVSAGGTGEGHRGAEAVPPPRQSPESQTASPEPSTTPTVRVGDTTEGVTAAGVERASATVPVPSALPEPATSPTLSSVTTTPVAANAAVSTGTDVQTTASGGVPSSVGSGNAAGGAGVPAAPVAASAVGAGATVGTPAGGQTPVTHPEPRTAGASVPVAGHAPPVPSPETAGRGAAGAGSAHPPQAPPTRLPPLDAPAPTPNPHVRSDSTAAGQDGSSVLQIRTPEWYAARWAVDRDAFERRRYRGYFESQRAWFEDKRRFDEVTRLRARAEEYDQRARDFAAHASYLRQTGQARQAARWQLAADDEMRAYGECLDYAEAVLAGSAVPSVVGVVDPADFRRINDDVGDLALGAVETGDRSALTGDDHPPPVDRSRSYGQPGGLRPPLALHQTDIERRMPREPDGSVKRTADPRLGGWFRLVNDGGPEADPTRAINCIDCTLSMFDTWMHGRPRVAAPRTFDAYLAGDVTRPINGEQGGIGRVEDVTGGRFQRLCQPTDDVQGAERQRAIDAGYRNLHDQLRIGGHGSFAFIVNSWEGGGSHIWVALNQHGTVLYLDPQTRVLSDAPLYRHRGTPHPYNAVDTEVLVLGPDARPMPLGGLRRGRFSERPDLPEHPPVETDQGYGEPYLNRMHLLDGPGSVGPGAAQAEDGPDQGRRGGPAGLASQLSSEELAALTDLHAKAAAAADGVESALTQVGRRVTDTLQLDRSVALRDREFRLKSLDSLVRKYLDEAQAVGVSIEDFAAEVNDVLRFTFSMPSKDRYGQAVRAVIAELIEAGYTVHPEACKNFWRAGNRFYGFNCTVVSPQGQTFELQLHSDQSRNAWLSTHQSYEVLRRSSEPPERRVRALLKMLATNRELGMPGQVPRDLHEDFPTKDSTFAKWILANRRVWGDYLHWLRRQGRSFSEAVGEFGLTVDDFPIAPELLTRLDEGDVDLLRDL</sequence>
<feature type="region of interest" description="Disordered" evidence="1">
    <location>
        <begin position="515"/>
        <end position="599"/>
    </location>
</feature>
<dbReference type="EMBL" id="FMHZ01000002">
    <property type="protein sequence ID" value="SCL54154.1"/>
    <property type="molecule type" value="Genomic_DNA"/>
</dbReference>
<evidence type="ECO:0000256" key="1">
    <source>
        <dbReference type="SAM" id="MobiDB-lite"/>
    </source>
</evidence>
<keyword evidence="5" id="KW-1185">Reference proteome</keyword>
<name>A0A1C6UJL9_9ACTN</name>
<feature type="compositionally biased region" description="Basic and acidic residues" evidence="1">
    <location>
        <begin position="984"/>
        <end position="997"/>
    </location>
</feature>
<feature type="region of interest" description="Disordered" evidence="1">
    <location>
        <begin position="352"/>
        <end position="459"/>
    </location>
</feature>
<evidence type="ECO:0000313" key="4">
    <source>
        <dbReference type="EMBL" id="SCL54154.1"/>
    </source>
</evidence>
<feature type="region of interest" description="Disordered" evidence="1">
    <location>
        <begin position="978"/>
        <end position="1042"/>
    </location>
</feature>
<feature type="compositionally biased region" description="Polar residues" evidence="1">
    <location>
        <begin position="404"/>
        <end position="419"/>
    </location>
</feature>
<feature type="domain" description="Outer membrane channel protein CpnT-like N-terminal" evidence="3">
    <location>
        <begin position="8"/>
        <end position="166"/>
    </location>
</feature>
<dbReference type="InterPro" id="IPR028908">
    <property type="entry name" value="Tox-PL_dom"/>
</dbReference>
<evidence type="ECO:0000259" key="3">
    <source>
        <dbReference type="Pfam" id="PF25547"/>
    </source>
</evidence>
<dbReference type="RefSeq" id="WP_091097451.1">
    <property type="nucleotide sequence ID" value="NZ_FMHZ01000002.1"/>
</dbReference>
<organism evidence="4 5">
    <name type="scientific">Micromonospora citrea</name>
    <dbReference type="NCBI Taxonomy" id="47855"/>
    <lineage>
        <taxon>Bacteria</taxon>
        <taxon>Bacillati</taxon>
        <taxon>Actinomycetota</taxon>
        <taxon>Actinomycetes</taxon>
        <taxon>Micromonosporales</taxon>
        <taxon>Micromonosporaceae</taxon>
        <taxon>Micromonospora</taxon>
    </lineage>
</organism>